<dbReference type="Pfam" id="PF08534">
    <property type="entry name" value="Redoxin"/>
    <property type="match status" value="1"/>
</dbReference>
<keyword evidence="4" id="KW-1185">Reference proteome</keyword>
<dbReference type="Gene3D" id="3.40.30.10">
    <property type="entry name" value="Glutaredoxin"/>
    <property type="match status" value="1"/>
</dbReference>
<protein>
    <recommendedName>
        <fullName evidence="2">Thioredoxin domain-containing protein</fullName>
    </recommendedName>
</protein>
<dbReference type="InterPro" id="IPR013766">
    <property type="entry name" value="Thioredoxin_domain"/>
</dbReference>
<evidence type="ECO:0000256" key="1">
    <source>
        <dbReference type="SAM" id="MobiDB-lite"/>
    </source>
</evidence>
<dbReference type="RefSeq" id="WP_050435579.1">
    <property type="nucleotide sequence ID" value="NZ_CP012159.1"/>
</dbReference>
<evidence type="ECO:0000313" key="3">
    <source>
        <dbReference type="EMBL" id="AKT44204.1"/>
    </source>
</evidence>
<dbReference type="AlphaFoldDB" id="A0A0K1ETT4"/>
<dbReference type="InterPro" id="IPR047262">
    <property type="entry name" value="PRX-like1"/>
</dbReference>
<dbReference type="EMBL" id="CP012159">
    <property type="protein sequence ID" value="AKT44204.1"/>
    <property type="molecule type" value="Genomic_DNA"/>
</dbReference>
<dbReference type="Proteomes" id="UP000067626">
    <property type="component" value="Chromosome"/>
</dbReference>
<dbReference type="InterPro" id="IPR036249">
    <property type="entry name" value="Thioredoxin-like_sf"/>
</dbReference>
<proteinExistence type="predicted"/>
<evidence type="ECO:0000259" key="2">
    <source>
        <dbReference type="PROSITE" id="PS51352"/>
    </source>
</evidence>
<sequence length="232" mass="24116">MKRCLIAVLLTFSAACNPPGEPSKGAPAQASPEPRGSAAPAASAQAAPAHAAPAAALKIGQPAPEFTLTDLDGKTVSLSDFKGKTVVLEWFNPGCPFVQKAHREGALKDMAARSTDKGIVWLAINSSAAGKQGHGKETNVKAAAEFGMKHPILLDESGVTGKAYGATRTPHMYVIDPKGILIYAGAIDSTRGGEPEKDEKVTNYVEVALTELEAGKPVSTPETESYGCGVKY</sequence>
<dbReference type="PROSITE" id="PS51257">
    <property type="entry name" value="PROKAR_LIPOPROTEIN"/>
    <property type="match status" value="1"/>
</dbReference>
<dbReference type="OrthoDB" id="9781543at2"/>
<dbReference type="GO" id="GO:0016491">
    <property type="term" value="F:oxidoreductase activity"/>
    <property type="evidence" value="ECO:0007669"/>
    <property type="project" value="InterPro"/>
</dbReference>
<reference evidence="3 4" key="1">
    <citation type="submission" date="2015-07" db="EMBL/GenBank/DDBJ databases">
        <title>Genome analysis of myxobacterium Chondromyces crocatus Cm c5 reveals a high potential for natural compound synthesis and the genetic basis for the loss of fruiting body formation.</title>
        <authorList>
            <person name="Zaburannyi N."/>
            <person name="Bunk B."/>
            <person name="Maier J."/>
            <person name="Overmann J."/>
            <person name="Mueller R."/>
        </authorList>
    </citation>
    <scope>NUCLEOTIDE SEQUENCE [LARGE SCALE GENOMIC DNA]</scope>
    <source>
        <strain evidence="3 4">Cm c5</strain>
    </source>
</reference>
<feature type="domain" description="Thioredoxin" evidence="2">
    <location>
        <begin position="57"/>
        <end position="210"/>
    </location>
</feature>
<dbReference type="PANTHER" id="PTHR43640">
    <property type="entry name" value="OS07G0260300 PROTEIN"/>
    <property type="match status" value="1"/>
</dbReference>
<dbReference type="CDD" id="cd02969">
    <property type="entry name" value="PRX_like1"/>
    <property type="match status" value="1"/>
</dbReference>
<gene>
    <name evidence="3" type="ORF">CMC5_084440</name>
</gene>
<accession>A0A0K1ETT4</accession>
<dbReference type="PATRIC" id="fig|52.7.peg.9280"/>
<dbReference type="SUPFAM" id="SSF52833">
    <property type="entry name" value="Thioredoxin-like"/>
    <property type="match status" value="1"/>
</dbReference>
<dbReference type="KEGG" id="ccro:CMC5_084440"/>
<dbReference type="STRING" id="52.CMC5_084440"/>
<name>A0A0K1ETT4_CHOCO</name>
<feature type="region of interest" description="Disordered" evidence="1">
    <location>
        <begin position="19"/>
        <end position="47"/>
    </location>
</feature>
<dbReference type="InterPro" id="IPR013740">
    <property type="entry name" value="Redoxin"/>
</dbReference>
<dbReference type="PROSITE" id="PS51352">
    <property type="entry name" value="THIOREDOXIN_2"/>
    <property type="match status" value="1"/>
</dbReference>
<evidence type="ECO:0000313" key="4">
    <source>
        <dbReference type="Proteomes" id="UP000067626"/>
    </source>
</evidence>
<organism evidence="3 4">
    <name type="scientific">Chondromyces crocatus</name>
    <dbReference type="NCBI Taxonomy" id="52"/>
    <lineage>
        <taxon>Bacteria</taxon>
        <taxon>Pseudomonadati</taxon>
        <taxon>Myxococcota</taxon>
        <taxon>Polyangia</taxon>
        <taxon>Polyangiales</taxon>
        <taxon>Polyangiaceae</taxon>
        <taxon>Chondromyces</taxon>
    </lineage>
</organism>
<feature type="compositionally biased region" description="Low complexity" evidence="1">
    <location>
        <begin position="30"/>
        <end position="47"/>
    </location>
</feature>
<dbReference type="PANTHER" id="PTHR43640:SF1">
    <property type="entry name" value="THIOREDOXIN-DEPENDENT PEROXIREDOXIN"/>
    <property type="match status" value="1"/>
</dbReference>